<keyword evidence="3" id="KW-0805">Transcription regulation</keyword>
<dbReference type="GO" id="GO:0003677">
    <property type="term" value="F:DNA binding"/>
    <property type="evidence" value="ECO:0007669"/>
    <property type="project" value="InterPro"/>
</dbReference>
<dbReference type="EMBL" id="LVCJ01000036">
    <property type="protein sequence ID" value="OAL34771.1"/>
    <property type="molecule type" value="Genomic_DNA"/>
</dbReference>
<sequence length="670" mass="74181">MPVDTGLRVNGPSVAYFAEGLSNTTQANSDTAESPRRVARNEEDTTNVAHTGESSFRDLTLEESSGDAFVSSPQNNHGESMCFSFAEEPSFNIQVGDQYNLQASFSPSLSNILLEDGFQSAHFSDAYPCLEKQANPLNLPDVNATSAITQSATEIDIATTELPQTQKPKSKLYNLTVADDLVRQLVDLFFTRVSGFVPILHRPQFYARYLQKRREDAIGQNLSLEVGLMLNSMMALSARFSNAAHFANVAPTCRGESFAKEAQSIYADGTRLQGDGFVPSLQYLQGCILLSFYHNTNSSNSFGWTLTGVCARLAYDLEIDIVDEDICQQPNLFSNQWSSTEEWVLREENRRAWWSVWELDTFASTVVRRPFTIDRNKMQVLLPCSDERWFEEQPIASAPMGLTPATAWRSLQGSPNQDERAWFLVANFLMALAYDLKVQTGVSPQARAEMESALTCFSLNLPNHFRLNSSMFVFNDSTFARSNWIITTNIIMQSARTYEALIVCSSEDVSRSPSASPTNMLFNPDEQRAVAQKCVQHAHEVVRAIKAWSADYIAYSSPFIVCSLVGPAAMHILQTSSEGSSALSSLNRDVVCLGIAQYARHWGLGSIMLDLTRALNKLIGVDPTALTAREQELAIRYAQIAPSIRGKPRSTSLPLSSTPEVDPLVFGMAV</sequence>
<feature type="compositionally biased region" description="Basic and acidic residues" evidence="6">
    <location>
        <begin position="33"/>
        <end position="43"/>
    </location>
</feature>
<comment type="subcellular location">
    <subcellularLocation>
        <location evidence="1">Nucleus</location>
    </subcellularLocation>
</comment>
<dbReference type="GO" id="GO:0008270">
    <property type="term" value="F:zinc ion binding"/>
    <property type="evidence" value="ECO:0007669"/>
    <property type="project" value="InterPro"/>
</dbReference>
<evidence type="ECO:0000256" key="2">
    <source>
        <dbReference type="ARBA" id="ARBA00022723"/>
    </source>
</evidence>
<evidence type="ECO:0000256" key="1">
    <source>
        <dbReference type="ARBA" id="ARBA00004123"/>
    </source>
</evidence>
<accession>A0A178D0N5</accession>
<proteinExistence type="predicted"/>
<keyword evidence="4" id="KW-0804">Transcription</keyword>
<evidence type="ECO:0000256" key="4">
    <source>
        <dbReference type="ARBA" id="ARBA00023163"/>
    </source>
</evidence>
<name>A0A178D0N5_9EURO</name>
<dbReference type="CDD" id="cd12148">
    <property type="entry name" value="fungal_TF_MHR"/>
    <property type="match status" value="1"/>
</dbReference>
<organism evidence="8 9">
    <name type="scientific">Fonsecaea nubica</name>
    <dbReference type="NCBI Taxonomy" id="856822"/>
    <lineage>
        <taxon>Eukaryota</taxon>
        <taxon>Fungi</taxon>
        <taxon>Dikarya</taxon>
        <taxon>Ascomycota</taxon>
        <taxon>Pezizomycotina</taxon>
        <taxon>Eurotiomycetes</taxon>
        <taxon>Chaetothyriomycetidae</taxon>
        <taxon>Chaetothyriales</taxon>
        <taxon>Herpotrichiellaceae</taxon>
        <taxon>Fonsecaea</taxon>
    </lineage>
</organism>
<dbReference type="GO" id="GO:0000981">
    <property type="term" value="F:DNA-binding transcription factor activity, RNA polymerase II-specific"/>
    <property type="evidence" value="ECO:0007669"/>
    <property type="project" value="InterPro"/>
</dbReference>
<dbReference type="Proteomes" id="UP000185904">
    <property type="component" value="Unassembled WGS sequence"/>
</dbReference>
<gene>
    <name evidence="8" type="ORF">AYO20_05966</name>
</gene>
<evidence type="ECO:0000256" key="6">
    <source>
        <dbReference type="SAM" id="MobiDB-lite"/>
    </source>
</evidence>
<keyword evidence="9" id="KW-1185">Reference proteome</keyword>
<dbReference type="Pfam" id="PF04082">
    <property type="entry name" value="Fungal_trans"/>
    <property type="match status" value="1"/>
</dbReference>
<evidence type="ECO:0000256" key="3">
    <source>
        <dbReference type="ARBA" id="ARBA00023015"/>
    </source>
</evidence>
<feature type="domain" description="Xylanolytic transcriptional activator regulatory" evidence="7">
    <location>
        <begin position="303"/>
        <end position="389"/>
    </location>
</feature>
<keyword evidence="5" id="KW-0539">Nucleus</keyword>
<feature type="region of interest" description="Disordered" evidence="6">
    <location>
        <begin position="20"/>
        <end position="55"/>
    </location>
</feature>
<dbReference type="PANTHER" id="PTHR47338">
    <property type="entry name" value="ZN(II)2CYS6 TRANSCRIPTION FACTOR (EUROFUNG)-RELATED"/>
    <property type="match status" value="1"/>
</dbReference>
<dbReference type="GeneID" id="34589381"/>
<dbReference type="AlphaFoldDB" id="A0A178D0N5"/>
<evidence type="ECO:0000256" key="5">
    <source>
        <dbReference type="ARBA" id="ARBA00023242"/>
    </source>
</evidence>
<dbReference type="RefSeq" id="XP_022499783.1">
    <property type="nucleotide sequence ID" value="XM_022644257.1"/>
</dbReference>
<comment type="caution">
    <text evidence="8">The sequence shown here is derived from an EMBL/GenBank/DDBJ whole genome shotgun (WGS) entry which is preliminary data.</text>
</comment>
<keyword evidence="2" id="KW-0479">Metal-binding</keyword>
<dbReference type="SMART" id="SM00906">
    <property type="entry name" value="Fungal_trans"/>
    <property type="match status" value="1"/>
</dbReference>
<reference evidence="8 9" key="1">
    <citation type="submission" date="2016-03" db="EMBL/GenBank/DDBJ databases">
        <title>The draft genome sequence of Fonsecaea nubica causative agent of cutaneous subcutaneous infection in human host.</title>
        <authorList>
            <person name="Costa F."/>
            <person name="Sybren D.H."/>
            <person name="Raittz R.T."/>
            <person name="Weiss V.A."/>
            <person name="Leao A.C."/>
            <person name="Gomes R."/>
            <person name="De Souza E.M."/>
            <person name="Pedrosa F.O."/>
            <person name="Steffens M.B."/>
            <person name="Bombassaro A."/>
            <person name="Tadra-Sfeir M.Z."/>
            <person name="Moreno L.F."/>
            <person name="Najafzadeh M.J."/>
            <person name="Felipe M.S."/>
            <person name="Teixeira M."/>
            <person name="Sun J."/>
            <person name="Xi L."/>
            <person name="Castro M.A."/>
            <person name="Vicente V.A."/>
        </authorList>
    </citation>
    <scope>NUCLEOTIDE SEQUENCE [LARGE SCALE GENOMIC DNA]</scope>
    <source>
        <strain evidence="8 9">CBS 269.64</strain>
    </source>
</reference>
<evidence type="ECO:0000313" key="9">
    <source>
        <dbReference type="Proteomes" id="UP000185904"/>
    </source>
</evidence>
<dbReference type="InterPro" id="IPR007219">
    <property type="entry name" value="XnlR_reg_dom"/>
</dbReference>
<evidence type="ECO:0000259" key="7">
    <source>
        <dbReference type="SMART" id="SM00906"/>
    </source>
</evidence>
<feature type="compositionally biased region" description="Polar residues" evidence="6">
    <location>
        <begin position="21"/>
        <end position="32"/>
    </location>
</feature>
<dbReference type="InterPro" id="IPR050815">
    <property type="entry name" value="TF_fung"/>
</dbReference>
<dbReference type="PANTHER" id="PTHR47338:SF10">
    <property type="entry name" value="TRANSCRIPTION FACTOR DOMAIN-CONTAINING PROTEIN-RELATED"/>
    <property type="match status" value="1"/>
</dbReference>
<protein>
    <recommendedName>
        <fullName evidence="7">Xylanolytic transcriptional activator regulatory domain-containing protein</fullName>
    </recommendedName>
</protein>
<dbReference type="GO" id="GO:0006351">
    <property type="term" value="P:DNA-templated transcription"/>
    <property type="evidence" value="ECO:0007669"/>
    <property type="project" value="InterPro"/>
</dbReference>
<evidence type="ECO:0000313" key="8">
    <source>
        <dbReference type="EMBL" id="OAL34771.1"/>
    </source>
</evidence>
<dbReference type="GO" id="GO:0005634">
    <property type="term" value="C:nucleus"/>
    <property type="evidence" value="ECO:0007669"/>
    <property type="project" value="UniProtKB-SubCell"/>
</dbReference>
<dbReference type="OrthoDB" id="3862662at2759"/>